<sequence length="394" mass="41312">MSSPVAAGAAAEVLGAVESLVPTLRENGREAEDNRWIPQDNIDLLDKAGVFRLTVPTRFGGLDVPLADQVAVVSAISRGCASTGWVASAWIQGGWVASLFPDASQEEVFADGTARISGGLAPTATLVPVDGGYVLNGSWGFNTGVRGAHWDFLAAVVPGEDGGYTPVYAMVPVDQLTVADDWHVSAAAGTGSFTTSAEDVFVPKHRVAGAAELVTGTTGDRSNAGLAGRCYGLITYVMAMSAAVFTGAARGAYDAFVERAPGRPIAYTDHADLSAHPLTQIKVATAANRITAAEALTDNFIRALQDRADAGEHPSVADSVRVRGEAGFAVQLVKEAVEALHEVAGASTLLRKEPFQRFHRDILGLSRHGMLTPNTNLELQGRVLLGHEPDTLFL</sequence>
<name>A0A841C5S8_9PSEU</name>
<dbReference type="PIRSF" id="PIRSF016578">
    <property type="entry name" value="HsaA"/>
    <property type="match status" value="1"/>
</dbReference>
<evidence type="ECO:0000256" key="1">
    <source>
        <dbReference type="ARBA" id="ARBA00023002"/>
    </source>
</evidence>
<dbReference type="GO" id="GO:0003995">
    <property type="term" value="F:acyl-CoA dehydrogenase activity"/>
    <property type="evidence" value="ECO:0007669"/>
    <property type="project" value="TreeGrafter"/>
</dbReference>
<organism evidence="4 5">
    <name type="scientific">Saccharothrix tamanrassetensis</name>
    <dbReference type="NCBI Taxonomy" id="1051531"/>
    <lineage>
        <taxon>Bacteria</taxon>
        <taxon>Bacillati</taxon>
        <taxon>Actinomycetota</taxon>
        <taxon>Actinomycetes</taxon>
        <taxon>Pseudonocardiales</taxon>
        <taxon>Pseudonocardiaceae</taxon>
        <taxon>Saccharothrix</taxon>
    </lineage>
</organism>
<accession>A0A841C5S8</accession>
<evidence type="ECO:0000313" key="4">
    <source>
        <dbReference type="EMBL" id="MBB5953892.1"/>
    </source>
</evidence>
<comment type="caution">
    <text evidence="4">The sequence shown here is derived from an EMBL/GenBank/DDBJ whole genome shotgun (WGS) entry which is preliminary data.</text>
</comment>
<keyword evidence="1" id="KW-0560">Oxidoreductase</keyword>
<dbReference type="PANTHER" id="PTHR43884:SF12">
    <property type="entry name" value="ISOVALERYL-COA DEHYDROGENASE, MITOCHONDRIAL-RELATED"/>
    <property type="match status" value="1"/>
</dbReference>
<dbReference type="SUPFAM" id="SSF56645">
    <property type="entry name" value="Acyl-CoA dehydrogenase NM domain-like"/>
    <property type="match status" value="1"/>
</dbReference>
<dbReference type="Proteomes" id="UP000547510">
    <property type="component" value="Unassembled WGS sequence"/>
</dbReference>
<evidence type="ECO:0000313" key="5">
    <source>
        <dbReference type="Proteomes" id="UP000547510"/>
    </source>
</evidence>
<dbReference type="Gene3D" id="2.40.110.10">
    <property type="entry name" value="Butyryl-CoA Dehydrogenase, subunit A, domain 2"/>
    <property type="match status" value="1"/>
</dbReference>
<feature type="domain" description="Acyl-CoA dehydrogenase/oxidase N-terminal" evidence="2">
    <location>
        <begin position="27"/>
        <end position="89"/>
    </location>
</feature>
<protein>
    <submittedName>
        <fullName evidence="4">Alkylation response protein AidB-like acyl-CoA dehydrogenase</fullName>
    </submittedName>
</protein>
<gene>
    <name evidence="4" type="ORF">FHS29_000462</name>
</gene>
<proteinExistence type="predicted"/>
<dbReference type="InterPro" id="IPR009100">
    <property type="entry name" value="AcylCoA_DH/oxidase_NM_dom_sf"/>
</dbReference>
<evidence type="ECO:0000259" key="2">
    <source>
        <dbReference type="Pfam" id="PF02771"/>
    </source>
</evidence>
<dbReference type="Gene3D" id="1.10.540.10">
    <property type="entry name" value="Acyl-CoA dehydrogenase/oxidase, N-terminal domain"/>
    <property type="match status" value="1"/>
</dbReference>
<dbReference type="Pfam" id="PF02771">
    <property type="entry name" value="Acyl-CoA_dh_N"/>
    <property type="match status" value="1"/>
</dbReference>
<dbReference type="Gene3D" id="1.20.140.10">
    <property type="entry name" value="Butyryl-CoA Dehydrogenase, subunit A, domain 3"/>
    <property type="match status" value="1"/>
</dbReference>
<feature type="domain" description="Acyl-CoA dehydrogenase C-terminal" evidence="3">
    <location>
        <begin position="240"/>
        <end position="371"/>
    </location>
</feature>
<dbReference type="RefSeq" id="WP_312864710.1">
    <property type="nucleotide sequence ID" value="NZ_JACHJN010000001.1"/>
</dbReference>
<dbReference type="InterPro" id="IPR037069">
    <property type="entry name" value="AcylCoA_DH/ox_N_sf"/>
</dbReference>
<dbReference type="SUPFAM" id="SSF47203">
    <property type="entry name" value="Acyl-CoA dehydrogenase C-terminal domain-like"/>
    <property type="match status" value="1"/>
</dbReference>
<dbReference type="InterPro" id="IPR046373">
    <property type="entry name" value="Acyl-CoA_Oxase/DH_mid-dom_sf"/>
</dbReference>
<dbReference type="AlphaFoldDB" id="A0A841C5S8"/>
<evidence type="ECO:0000259" key="3">
    <source>
        <dbReference type="Pfam" id="PF08028"/>
    </source>
</evidence>
<dbReference type="PANTHER" id="PTHR43884">
    <property type="entry name" value="ACYL-COA DEHYDROGENASE"/>
    <property type="match status" value="1"/>
</dbReference>
<reference evidence="4 5" key="1">
    <citation type="submission" date="2020-08" db="EMBL/GenBank/DDBJ databases">
        <title>Genomic Encyclopedia of Type Strains, Phase III (KMG-III): the genomes of soil and plant-associated and newly described type strains.</title>
        <authorList>
            <person name="Whitman W."/>
        </authorList>
    </citation>
    <scope>NUCLEOTIDE SEQUENCE [LARGE SCALE GENOMIC DNA]</scope>
    <source>
        <strain evidence="4 5">CECT 8640</strain>
    </source>
</reference>
<dbReference type="EMBL" id="JACHJN010000001">
    <property type="protein sequence ID" value="MBB5953892.1"/>
    <property type="molecule type" value="Genomic_DNA"/>
</dbReference>
<dbReference type="InterPro" id="IPR013107">
    <property type="entry name" value="Acyl-CoA_DH_C"/>
</dbReference>
<dbReference type="GO" id="GO:0050660">
    <property type="term" value="F:flavin adenine dinucleotide binding"/>
    <property type="evidence" value="ECO:0007669"/>
    <property type="project" value="InterPro"/>
</dbReference>
<dbReference type="Pfam" id="PF08028">
    <property type="entry name" value="Acyl-CoA_dh_2"/>
    <property type="match status" value="1"/>
</dbReference>
<dbReference type="InterPro" id="IPR013786">
    <property type="entry name" value="AcylCoA_DH/ox_N"/>
</dbReference>
<keyword evidence="5" id="KW-1185">Reference proteome</keyword>
<dbReference type="InterPro" id="IPR036250">
    <property type="entry name" value="AcylCo_DH-like_C"/>
</dbReference>